<dbReference type="PANTHER" id="PTHR43139">
    <property type="entry name" value="SI:DKEY-122A22.2"/>
    <property type="match status" value="1"/>
</dbReference>
<dbReference type="RefSeq" id="WP_008291919.1">
    <property type="nucleotide sequence ID" value="NZ_GG657903.1"/>
</dbReference>
<gene>
    <name evidence="3" type="ORF">MDMS009_2510</name>
</gene>
<feature type="signal peptide" evidence="1">
    <location>
        <begin position="1"/>
        <end position="22"/>
    </location>
</feature>
<dbReference type="AlphaFoldDB" id="C0N8D3"/>
<dbReference type="PRINTS" id="PR00111">
    <property type="entry name" value="ABHYDROLASE"/>
</dbReference>
<protein>
    <submittedName>
        <fullName evidence="3">Hydrolase, alpha/beta fold family, putative</fullName>
    </submittedName>
</protein>
<evidence type="ECO:0000313" key="3">
    <source>
        <dbReference type="EMBL" id="EEF78993.1"/>
    </source>
</evidence>
<keyword evidence="3" id="KW-0378">Hydrolase</keyword>
<dbReference type="GO" id="GO:0016787">
    <property type="term" value="F:hydrolase activity"/>
    <property type="evidence" value="ECO:0007669"/>
    <property type="project" value="UniProtKB-KW"/>
</dbReference>
<sequence length="294" mass="32807">MIVRLTAYLSFLMTLLATISYAGDFPPTPGKRYDVGGYSIHMLCKGMGEPTVLIDAGLGDDSTDWFDIQNKSSVDTRTCVFDRPGYGWSDAGPQPRSSLIISNEVSKLIQKANISGPLVLVGHSFGGYNMRVFAAQHPQKIAGMVLVDASHESQYEKLNIKLPKHFDRKGNILILPKANDTVSDKAIALRERAFHAARAEISSLYQSTLQVKRYHDFPRVPLIVISRGLSEWKDRDDAEMREKIWVQLQQDLWKLSPISQHLFANTSGHDIHLDQPDLIVGAIADVVSMSRVMN</sequence>
<feature type="domain" description="AB hydrolase-1" evidence="2">
    <location>
        <begin position="50"/>
        <end position="168"/>
    </location>
</feature>
<evidence type="ECO:0000256" key="1">
    <source>
        <dbReference type="SAM" id="SignalP"/>
    </source>
</evidence>
<dbReference type="InterPro" id="IPR029058">
    <property type="entry name" value="AB_hydrolase_fold"/>
</dbReference>
<dbReference type="InterPro" id="IPR052370">
    <property type="entry name" value="Meta-cleavage_hydrolase"/>
</dbReference>
<accession>C0N8D3</accession>
<evidence type="ECO:0000313" key="4">
    <source>
        <dbReference type="Proteomes" id="UP000004679"/>
    </source>
</evidence>
<organism evidence="3 4">
    <name type="scientific">Methylophaga thiooxydans DMS010</name>
    <dbReference type="NCBI Taxonomy" id="637616"/>
    <lineage>
        <taxon>Bacteria</taxon>
        <taxon>Pseudomonadati</taxon>
        <taxon>Pseudomonadota</taxon>
        <taxon>Gammaproteobacteria</taxon>
        <taxon>Thiotrichales</taxon>
        <taxon>Piscirickettsiaceae</taxon>
        <taxon>Methylophaga</taxon>
    </lineage>
</organism>
<dbReference type="HOGENOM" id="CLU_020336_9_0_6"/>
<name>C0N8D3_9GAMM</name>
<proteinExistence type="predicted"/>
<feature type="chain" id="PRO_5002901041" evidence="1">
    <location>
        <begin position="23"/>
        <end position="294"/>
    </location>
</feature>
<dbReference type="Gene3D" id="3.40.50.1820">
    <property type="entry name" value="alpha/beta hydrolase"/>
    <property type="match status" value="1"/>
</dbReference>
<reference evidence="3 4" key="1">
    <citation type="journal article" date="2011" name="J. Bacteriol.">
        <title>Draft genome sequence of the chemolithoheterotrophic, halophilic methylotroph Methylophaga thiooxydans DMS010.</title>
        <authorList>
            <person name="Boden R."/>
            <person name="Ferriera S."/>
            <person name="Johnson J."/>
            <person name="Kelly D.P."/>
            <person name="Murrell J.C."/>
            <person name="Schafer H."/>
        </authorList>
    </citation>
    <scope>NUCLEOTIDE SEQUENCE [LARGE SCALE GENOMIC DNA]</scope>
    <source>
        <strain evidence="3 4">DMS010</strain>
    </source>
</reference>
<dbReference type="EMBL" id="GG657903">
    <property type="protein sequence ID" value="EEF78993.1"/>
    <property type="molecule type" value="Genomic_DNA"/>
</dbReference>
<dbReference type="InterPro" id="IPR000073">
    <property type="entry name" value="AB_hydrolase_1"/>
</dbReference>
<dbReference type="PANTHER" id="PTHR43139:SF52">
    <property type="entry name" value="SI:DKEY-122A22.2"/>
    <property type="match status" value="1"/>
</dbReference>
<keyword evidence="1" id="KW-0732">Signal</keyword>
<keyword evidence="4" id="KW-1185">Reference proteome</keyword>
<dbReference type="Proteomes" id="UP000004679">
    <property type="component" value="Unassembled WGS sequence"/>
</dbReference>
<evidence type="ECO:0000259" key="2">
    <source>
        <dbReference type="Pfam" id="PF00561"/>
    </source>
</evidence>
<dbReference type="Pfam" id="PF00561">
    <property type="entry name" value="Abhydrolase_1"/>
    <property type="match status" value="1"/>
</dbReference>
<dbReference type="SUPFAM" id="SSF53474">
    <property type="entry name" value="alpha/beta-Hydrolases"/>
    <property type="match status" value="1"/>
</dbReference>